<reference evidence="3 7" key="2">
    <citation type="submission" date="2014-04" db="EMBL/GenBank/DDBJ databases">
        <title>Transcriptional profiles of Haloferax mediterranei on the basis of nitrogen availability.</title>
        <authorList>
            <person name="Bautista V."/>
        </authorList>
    </citation>
    <scope>NUCLEOTIDE SEQUENCE [LARGE SCALE GENOMIC DNA]</scope>
    <source>
        <strain evidence="3">ATCC 33500</strain>
        <strain evidence="7">ATCC 33500 / DSM 1411 / JCM 8866 / NBRC 14739 / NCIMB 2177 / R-4</strain>
    </source>
</reference>
<reference evidence="5 8" key="3">
    <citation type="submission" date="2019-04" db="EMBL/GenBank/DDBJ databases">
        <title>Methylomes of two halophilic Archaea, Haloarcula marismortui and Haloferax mediterranei.</title>
        <authorList>
            <person name="DasSarma S."/>
            <person name="DasSarma P."/>
            <person name="DasSarma S."/>
            <person name="Fomenkov A."/>
            <person name="Vincze T."/>
            <person name="Anton B.P."/>
            <person name="Roberts R.J."/>
        </authorList>
    </citation>
    <scope>NUCLEOTIDE SEQUENCE [LARGE SCALE GENOMIC DNA]</scope>
    <source>
        <strain evidence="5">ATCC 33500</strain>
        <strain evidence="8">ATCC 33500 / DSM 1411 / JCM 8866 / NBRC 14739 / NCIMB 2177 / R-4</strain>
    </source>
</reference>
<evidence type="ECO:0000313" key="4">
    <source>
        <dbReference type="EMBL" id="EMA04440.1"/>
    </source>
</evidence>
<evidence type="ECO:0000313" key="8">
    <source>
        <dbReference type="Proteomes" id="UP000299011"/>
    </source>
</evidence>
<evidence type="ECO:0000259" key="2">
    <source>
        <dbReference type="SMART" id="SM00854"/>
    </source>
</evidence>
<dbReference type="Proteomes" id="UP000027075">
    <property type="component" value="Chromosome"/>
</dbReference>
<evidence type="ECO:0000313" key="6">
    <source>
        <dbReference type="Proteomes" id="UP000011603"/>
    </source>
</evidence>
<dbReference type="EMBL" id="AOLO01000002">
    <property type="protein sequence ID" value="EMA04440.1"/>
    <property type="molecule type" value="Genomic_DNA"/>
</dbReference>
<gene>
    <name evidence="3" type="ORF">BM92_00790</name>
    <name evidence="4" type="ORF">C439_02157</name>
    <name evidence="5" type="ORF">E6P09_11345</name>
</gene>
<dbReference type="PATRIC" id="fig|523841.21.peg.438"/>
<name>M0J9P8_HALMT</name>
<feature type="domain" description="Capsule synthesis protein CapA" evidence="2">
    <location>
        <begin position="9"/>
        <end position="258"/>
    </location>
</feature>
<dbReference type="InterPro" id="IPR029052">
    <property type="entry name" value="Metallo-depent_PP-like"/>
</dbReference>
<evidence type="ECO:0000313" key="5">
    <source>
        <dbReference type="EMBL" id="QCQ75834.1"/>
    </source>
</evidence>
<protein>
    <submittedName>
        <fullName evidence="5">CapA family protein</fullName>
    </submittedName>
    <submittedName>
        <fullName evidence="3">Poly-gamma-glutamate biosynthesis protein</fullName>
    </submittedName>
    <submittedName>
        <fullName evidence="4">Poly-gamma-glutamate biosynthesis/capsule biosynthesis protein</fullName>
    </submittedName>
</protein>
<proteinExistence type="inferred from homology"/>
<dbReference type="Proteomes" id="UP000299011">
    <property type="component" value="Chromosome"/>
</dbReference>
<dbReference type="InterPro" id="IPR052169">
    <property type="entry name" value="CW_Biosynth-Accessory"/>
</dbReference>
<evidence type="ECO:0000256" key="1">
    <source>
        <dbReference type="ARBA" id="ARBA00005662"/>
    </source>
</evidence>
<reference evidence="4 6" key="1">
    <citation type="journal article" date="2014" name="PLoS Genet.">
        <title>Phylogenetically driven sequencing of extremely halophilic archaea reveals strategies for static and dynamic osmo-response.</title>
        <authorList>
            <person name="Becker E.A."/>
            <person name="Seitzer P.M."/>
            <person name="Tritt A."/>
            <person name="Larsen D."/>
            <person name="Krusor M."/>
            <person name="Yao A.I."/>
            <person name="Wu D."/>
            <person name="Madern D."/>
            <person name="Eisen J.A."/>
            <person name="Darling A.E."/>
            <person name="Facciotti M.T."/>
        </authorList>
    </citation>
    <scope>NUCLEOTIDE SEQUENCE [LARGE SCALE GENOMIC DNA]</scope>
    <source>
        <strain evidence="4">ATCC 33500</strain>
        <strain evidence="6">ATCC 33500 / DSM 1411 / JCM 8866 / NBRC 14739 / NCIMB 2177 / R-4</strain>
    </source>
</reference>
<dbReference type="Proteomes" id="UP000011603">
    <property type="component" value="Unassembled WGS sequence"/>
</dbReference>
<dbReference type="Gene3D" id="3.60.21.10">
    <property type="match status" value="1"/>
</dbReference>
<dbReference type="OrthoDB" id="199819at2157"/>
<dbReference type="AlphaFoldDB" id="M0J9P8"/>
<keyword evidence="6" id="KW-1185">Reference proteome</keyword>
<organism evidence="4 6">
    <name type="scientific">Haloferax mediterranei (strain ATCC 33500 / DSM 1411 / JCM 8866 / NBRC 14739 / NCIMB 2177 / R-4)</name>
    <name type="common">Halobacterium mediterranei</name>
    <dbReference type="NCBI Taxonomy" id="523841"/>
    <lineage>
        <taxon>Archaea</taxon>
        <taxon>Methanobacteriati</taxon>
        <taxon>Methanobacteriota</taxon>
        <taxon>Stenosarchaea group</taxon>
        <taxon>Halobacteria</taxon>
        <taxon>Halobacteriales</taxon>
        <taxon>Haloferacaceae</taxon>
        <taxon>Haloferax</taxon>
    </lineage>
</organism>
<dbReference type="CDD" id="cd07381">
    <property type="entry name" value="MPP_CapA"/>
    <property type="match status" value="1"/>
</dbReference>
<dbReference type="GeneID" id="40157020"/>
<dbReference type="EMBL" id="CP007551">
    <property type="protein sequence ID" value="AHZ21279.1"/>
    <property type="molecule type" value="Genomic_DNA"/>
</dbReference>
<dbReference type="PANTHER" id="PTHR33393:SF11">
    <property type="entry name" value="POLYGLUTAMINE SYNTHESIS ACCESSORY PROTEIN RV0574C-RELATED"/>
    <property type="match status" value="1"/>
</dbReference>
<dbReference type="InterPro" id="IPR019079">
    <property type="entry name" value="Capsule_synth_CapA"/>
</dbReference>
<dbReference type="SUPFAM" id="SSF56300">
    <property type="entry name" value="Metallo-dependent phosphatases"/>
    <property type="match status" value="1"/>
</dbReference>
<dbReference type="PANTHER" id="PTHR33393">
    <property type="entry name" value="POLYGLUTAMINE SYNTHESIS ACCESSORY PROTEIN RV0574C-RELATED"/>
    <property type="match status" value="1"/>
</dbReference>
<dbReference type="SMART" id="SM00854">
    <property type="entry name" value="PGA_cap"/>
    <property type="match status" value="1"/>
</dbReference>
<evidence type="ECO:0000313" key="7">
    <source>
        <dbReference type="Proteomes" id="UP000027075"/>
    </source>
</evidence>
<comment type="similarity">
    <text evidence="1">Belongs to the CapA family.</text>
</comment>
<accession>M0J9P8</accession>
<dbReference type="RefSeq" id="WP_004056737.1">
    <property type="nucleotide sequence ID" value="NC_017941.2"/>
</dbReference>
<dbReference type="PaxDb" id="523841-HFX_1664"/>
<sequence>MSRVAESVRLGFTGDVMLGRLVNEKQQHRPPEAVWGSMREQLAGLDGLFINLECCLSTRGSKWELTYRPFHFRADPAWVIPALQDVDVSWLTLANNHVLDYGAVALEDTLSALDGADISFSGAGRTEDDAWTPTRVQVAGLDVAFVSFTDNTPEYAATDDAPGTAYVDIDPDDEACLERVESALETAAEDVPDLLIASLHWGPNMREYPPSSFQEFAHWLVDQGVDILHGHSAHVFQGVEVYDGSAILYDTGDFVDDYVVDGDLRNDRSFLFVFDVASDGRLLELRLLPTEIDDFAVHRAPPAVASWARETMRTRSESFDTEFETEGDGLRVSLDADS</sequence>
<dbReference type="EMBL" id="CP039139">
    <property type="protein sequence ID" value="QCQ75834.1"/>
    <property type="molecule type" value="Genomic_DNA"/>
</dbReference>
<dbReference type="Pfam" id="PF09587">
    <property type="entry name" value="PGA_cap"/>
    <property type="match status" value="1"/>
</dbReference>
<evidence type="ECO:0000313" key="3">
    <source>
        <dbReference type="EMBL" id="AHZ21279.1"/>
    </source>
</evidence>